<dbReference type="EMBL" id="VSSQ01001772">
    <property type="protein sequence ID" value="MPM11020.1"/>
    <property type="molecule type" value="Genomic_DNA"/>
</dbReference>
<name>A0A644X4C0_9ZZZZ</name>
<protein>
    <submittedName>
        <fullName evidence="1">Uncharacterized protein</fullName>
    </submittedName>
</protein>
<evidence type="ECO:0000313" key="1">
    <source>
        <dbReference type="EMBL" id="MPM11020.1"/>
    </source>
</evidence>
<organism evidence="1">
    <name type="scientific">bioreactor metagenome</name>
    <dbReference type="NCBI Taxonomy" id="1076179"/>
    <lineage>
        <taxon>unclassified sequences</taxon>
        <taxon>metagenomes</taxon>
        <taxon>ecological metagenomes</taxon>
    </lineage>
</organism>
<comment type="caution">
    <text evidence="1">The sequence shown here is derived from an EMBL/GenBank/DDBJ whole genome shotgun (WGS) entry which is preliminary data.</text>
</comment>
<proteinExistence type="predicted"/>
<sequence>MTLKELLTGALLQLDRATDAQTLEAWRDKLTRYLNDAMIDLTSELQPRRTDELTLTDGTLDLSALPRAVVKVLALTRGNTRLPFYYGLSSDKLRVPAVADGAVSVTYRYIPESLRVDTDVPDLPEWCHGALIGYAVGRERAAGDAASVNAARACFELYNAAKRCMRAHRGELDAFTIENRG</sequence>
<dbReference type="Pfam" id="PF24175">
    <property type="entry name" value="SU10_adaptor"/>
    <property type="match status" value="1"/>
</dbReference>
<gene>
    <name evidence="1" type="ORF">SDC9_57358</name>
</gene>
<dbReference type="InterPro" id="IPR056209">
    <property type="entry name" value="SU10_adaptor"/>
</dbReference>
<dbReference type="AlphaFoldDB" id="A0A644X4C0"/>
<accession>A0A644X4C0</accession>
<reference evidence="1" key="1">
    <citation type="submission" date="2019-08" db="EMBL/GenBank/DDBJ databases">
        <authorList>
            <person name="Kucharzyk K."/>
            <person name="Murdoch R.W."/>
            <person name="Higgins S."/>
            <person name="Loffler F."/>
        </authorList>
    </citation>
    <scope>NUCLEOTIDE SEQUENCE</scope>
</reference>